<gene>
    <name evidence="2" type="ORF">XAP6984_1230025</name>
    <name evidence="3" type="ORF">XAP7430_1200025</name>
</gene>
<keyword evidence="5" id="KW-1185">Reference proteome</keyword>
<dbReference type="EMBL" id="OCYS01000025">
    <property type="protein sequence ID" value="SON81845.1"/>
    <property type="molecule type" value="Genomic_DNA"/>
</dbReference>
<name>A0AB38DWG8_XANCH</name>
<sequence>MHQQRALLAGAIDRQSCDTPSLHARSLAPGRRLARQQPRWRYWVQSKALARMPRSNVCPTERTVPSPLAGHAASTSVQARWRHPCRQRSRKLRGHRTRRLASSLSKSEETASRGLLFALFAPSAPTISTGPYPPTVAGPYAAWMLRKSLRSVFRDGGRARALPATLPTSRSLSSPLGTPTLTAECNTPDPSLYGVSNNRLPR</sequence>
<accession>A0AB38DWG8</accession>
<evidence type="ECO:0000313" key="2">
    <source>
        <dbReference type="EMBL" id="SON76598.1"/>
    </source>
</evidence>
<protein>
    <submittedName>
        <fullName evidence="3">Uncharacterized protein</fullName>
    </submittedName>
</protein>
<dbReference type="EMBL" id="OCYT01000028">
    <property type="protein sequence ID" value="SON76598.1"/>
    <property type="molecule type" value="Genomic_DNA"/>
</dbReference>
<evidence type="ECO:0000313" key="5">
    <source>
        <dbReference type="Proteomes" id="UP000234181"/>
    </source>
</evidence>
<evidence type="ECO:0000256" key="1">
    <source>
        <dbReference type="SAM" id="MobiDB-lite"/>
    </source>
</evidence>
<feature type="compositionally biased region" description="Polar residues" evidence="1">
    <location>
        <begin position="183"/>
        <end position="202"/>
    </location>
</feature>
<organism evidence="3 4">
    <name type="scientific">Xanthomonas campestris pv. phaseoli</name>
    <dbReference type="NCBI Taxonomy" id="317013"/>
    <lineage>
        <taxon>Bacteria</taxon>
        <taxon>Pseudomonadati</taxon>
        <taxon>Pseudomonadota</taxon>
        <taxon>Gammaproteobacteria</taxon>
        <taxon>Lysobacterales</taxon>
        <taxon>Lysobacteraceae</taxon>
        <taxon>Xanthomonas</taxon>
    </lineage>
</organism>
<dbReference type="AlphaFoldDB" id="A0AB38DWG8"/>
<reference evidence="4 5" key="1">
    <citation type="submission" date="2017-10" db="EMBL/GenBank/DDBJ databases">
        <authorList>
            <person name="Regsiter A."/>
            <person name="William W."/>
        </authorList>
    </citation>
    <scope>NUCLEOTIDE SEQUENCE [LARGE SCALE GENOMIC DNA]</scope>
    <source>
        <strain evidence="2 5">CFBP6984</strain>
        <strain evidence="3 4">CFBP7430</strain>
    </source>
</reference>
<dbReference type="Proteomes" id="UP000234181">
    <property type="component" value="Unassembled WGS sequence"/>
</dbReference>
<proteinExistence type="predicted"/>
<comment type="caution">
    <text evidence="3">The sequence shown here is derived from an EMBL/GenBank/DDBJ whole genome shotgun (WGS) entry which is preliminary data.</text>
</comment>
<evidence type="ECO:0000313" key="3">
    <source>
        <dbReference type="EMBL" id="SON81845.1"/>
    </source>
</evidence>
<dbReference type="Proteomes" id="UP000234166">
    <property type="component" value="Unassembled WGS sequence"/>
</dbReference>
<feature type="region of interest" description="Disordered" evidence="1">
    <location>
        <begin position="164"/>
        <end position="202"/>
    </location>
</feature>
<feature type="compositionally biased region" description="Low complexity" evidence="1">
    <location>
        <begin position="164"/>
        <end position="182"/>
    </location>
</feature>
<feature type="region of interest" description="Disordered" evidence="1">
    <location>
        <begin position="54"/>
        <end position="81"/>
    </location>
</feature>
<evidence type="ECO:0000313" key="4">
    <source>
        <dbReference type="Proteomes" id="UP000234166"/>
    </source>
</evidence>